<reference evidence="2" key="1">
    <citation type="submission" date="2016-10" db="EMBL/GenBank/DDBJ databases">
        <authorList>
            <person name="Varghese N."/>
            <person name="Submissions S."/>
        </authorList>
    </citation>
    <scope>NUCLEOTIDE SEQUENCE [LARGE SCALE GENOMIC DNA]</scope>
    <source>
        <strain evidence="2">DSM 28463</strain>
    </source>
</reference>
<accession>A0A1I5BLE1</accession>
<proteinExistence type="predicted"/>
<evidence type="ECO:0000313" key="2">
    <source>
        <dbReference type="Proteomes" id="UP000198599"/>
    </source>
</evidence>
<keyword evidence="2" id="KW-1185">Reference proteome</keyword>
<gene>
    <name evidence="1" type="ORF">SAMN04487859_10878</name>
</gene>
<name>A0A1I5BLE1_9RHOB</name>
<dbReference type="RefSeq" id="WP_092837101.1">
    <property type="nucleotide sequence ID" value="NZ_FOVP01000008.1"/>
</dbReference>
<dbReference type="Proteomes" id="UP000198599">
    <property type="component" value="Unassembled WGS sequence"/>
</dbReference>
<sequence length="189" mass="20703">MVIDILRALFGGGANVVRETAEVFRVNAEAADQRSIETQRAALEQMAGEFKLENRGAFDRLIDGLNRVPRPAMALGTLGLFVAAMVDPLWFGERMAGLSLVPEPLWWLLGAIVSFYFGARYQTKGQDFQRSITATIARTPQVAETITTLRQLRADSPGMAETRSDAPLALAVLAPADNPALEDWNRSRA</sequence>
<evidence type="ECO:0000313" key="1">
    <source>
        <dbReference type="EMBL" id="SFN75472.1"/>
    </source>
</evidence>
<dbReference type="OrthoDB" id="7355053at2"/>
<protein>
    <submittedName>
        <fullName evidence="1">Holin of 3TMs, for gene-transfer release</fullName>
    </submittedName>
</protein>
<dbReference type="STRING" id="1005928.SAMN04487859_10878"/>
<dbReference type="InterPro" id="IPR021497">
    <property type="entry name" value="GTA_holin_3TM"/>
</dbReference>
<dbReference type="AlphaFoldDB" id="A0A1I5BLE1"/>
<dbReference type="EMBL" id="FOVP01000008">
    <property type="protein sequence ID" value="SFN75472.1"/>
    <property type="molecule type" value="Genomic_DNA"/>
</dbReference>
<organism evidence="1 2">
    <name type="scientific">Roseovarius lutimaris</name>
    <dbReference type="NCBI Taxonomy" id="1005928"/>
    <lineage>
        <taxon>Bacteria</taxon>
        <taxon>Pseudomonadati</taxon>
        <taxon>Pseudomonadota</taxon>
        <taxon>Alphaproteobacteria</taxon>
        <taxon>Rhodobacterales</taxon>
        <taxon>Roseobacteraceae</taxon>
        <taxon>Roseovarius</taxon>
    </lineage>
</organism>
<dbReference type="Pfam" id="PF11351">
    <property type="entry name" value="GTA_holin_3TM"/>
    <property type="match status" value="1"/>
</dbReference>